<proteinExistence type="predicted"/>
<dbReference type="SUPFAM" id="SSF56487">
    <property type="entry name" value="SRCR-like"/>
    <property type="match status" value="1"/>
</dbReference>
<dbReference type="GO" id="GO:0016020">
    <property type="term" value="C:membrane"/>
    <property type="evidence" value="ECO:0007669"/>
    <property type="project" value="InterPro"/>
</dbReference>
<evidence type="ECO:0000256" key="1">
    <source>
        <dbReference type="ARBA" id="ARBA00023157"/>
    </source>
</evidence>
<evidence type="ECO:0000313" key="4">
    <source>
        <dbReference type="EnsemblMetazoa" id="G18554.1:cds"/>
    </source>
</evidence>
<organism evidence="4 5">
    <name type="scientific">Magallana gigas</name>
    <name type="common">Pacific oyster</name>
    <name type="synonym">Crassostrea gigas</name>
    <dbReference type="NCBI Taxonomy" id="29159"/>
    <lineage>
        <taxon>Eukaryota</taxon>
        <taxon>Metazoa</taxon>
        <taxon>Spiralia</taxon>
        <taxon>Lophotrochozoa</taxon>
        <taxon>Mollusca</taxon>
        <taxon>Bivalvia</taxon>
        <taxon>Autobranchia</taxon>
        <taxon>Pteriomorphia</taxon>
        <taxon>Ostreida</taxon>
        <taxon>Ostreoidea</taxon>
        <taxon>Ostreidae</taxon>
        <taxon>Magallana</taxon>
    </lineage>
</organism>
<comment type="caution">
    <text evidence="2">Lacks conserved residue(s) required for the propagation of feature annotation.</text>
</comment>
<keyword evidence="2" id="KW-0768">Sushi</keyword>
<protein>
    <recommendedName>
        <fullName evidence="3">Sushi domain-containing protein</fullName>
    </recommendedName>
</protein>
<dbReference type="AlphaFoldDB" id="A0A8W8JGY0"/>
<dbReference type="SUPFAM" id="SSF57535">
    <property type="entry name" value="Complement control module/SCR domain"/>
    <property type="match status" value="1"/>
</dbReference>
<evidence type="ECO:0000256" key="2">
    <source>
        <dbReference type="PROSITE-ProRule" id="PRU00302"/>
    </source>
</evidence>
<reference evidence="4" key="1">
    <citation type="submission" date="2022-08" db="UniProtKB">
        <authorList>
            <consortium name="EnsemblMetazoa"/>
        </authorList>
    </citation>
    <scope>IDENTIFICATION</scope>
    <source>
        <strain evidence="4">05x7-T-G4-1.051#20</strain>
    </source>
</reference>
<dbReference type="Gene3D" id="2.10.70.10">
    <property type="entry name" value="Complement Module, domain 1"/>
    <property type="match status" value="1"/>
</dbReference>
<name>A0A8W8JGY0_MAGGI</name>
<dbReference type="PROSITE" id="PS50923">
    <property type="entry name" value="SUSHI"/>
    <property type="match status" value="1"/>
</dbReference>
<evidence type="ECO:0000313" key="5">
    <source>
        <dbReference type="Proteomes" id="UP000005408"/>
    </source>
</evidence>
<keyword evidence="5" id="KW-1185">Reference proteome</keyword>
<dbReference type="InterPro" id="IPR000436">
    <property type="entry name" value="Sushi_SCR_CCP_dom"/>
</dbReference>
<evidence type="ECO:0000259" key="3">
    <source>
        <dbReference type="PROSITE" id="PS50923"/>
    </source>
</evidence>
<dbReference type="Proteomes" id="UP000005408">
    <property type="component" value="Unassembled WGS sequence"/>
</dbReference>
<sequence length="291" mass="32342">MWKEYKYHDCEKTYACRKIQRISQLIFSGHINTKEEEGASRQNILKGISKYLHNRNSGHHTCDVNKKPQRTRMINAGTVGGVMMDNKLVLLRTKEVAVLDDGYIRAAVAGVICVSENRTDHFDNVRGGEICNNYSTCITMQGNSKVCIKTDTDCSELAPEIINGQIVHRTYSPASTTYDCKPGYIVNGSITTTNCSSGGKWSSLDYRCGQEFGIPRCSAGTSTCCIWRGWGQILIDDVTCLSSEISILECAYVNSNSHNCGHYEDVEKTLELFANIKTINSFPLFSGEPKA</sequence>
<dbReference type="InterPro" id="IPR036772">
    <property type="entry name" value="SRCR-like_dom_sf"/>
</dbReference>
<feature type="domain" description="Sushi" evidence="3">
    <location>
        <begin position="152"/>
        <end position="210"/>
    </location>
</feature>
<accession>A0A8W8JGY0</accession>
<dbReference type="CDD" id="cd00033">
    <property type="entry name" value="CCP"/>
    <property type="match status" value="1"/>
</dbReference>
<keyword evidence="1" id="KW-1015">Disulfide bond</keyword>
<dbReference type="InterPro" id="IPR035976">
    <property type="entry name" value="Sushi/SCR/CCP_sf"/>
</dbReference>
<dbReference type="EnsemblMetazoa" id="G18554.1">
    <property type="protein sequence ID" value="G18554.1:cds"/>
    <property type="gene ID" value="G18554"/>
</dbReference>
<dbReference type="Pfam" id="PF00084">
    <property type="entry name" value="Sushi"/>
    <property type="match status" value="1"/>
</dbReference>